<comment type="caution">
    <text evidence="1">The sequence shown here is derived from an EMBL/GenBank/DDBJ whole genome shotgun (WGS) entry which is preliminary data.</text>
</comment>
<reference evidence="1" key="1">
    <citation type="submission" date="2022-09" db="EMBL/GenBank/DDBJ databases">
        <title>Fusarium specimens isolated from Avocado Roots.</title>
        <authorList>
            <person name="Stajich J."/>
            <person name="Roper C."/>
            <person name="Heimlech-Rivalta G."/>
        </authorList>
    </citation>
    <scope>NUCLEOTIDE SEQUENCE</scope>
    <source>
        <strain evidence="1">CF00136</strain>
    </source>
</reference>
<dbReference type="EMBL" id="JAOQAZ010000048">
    <property type="protein sequence ID" value="KAJ4245029.1"/>
    <property type="molecule type" value="Genomic_DNA"/>
</dbReference>
<gene>
    <name evidence="1" type="ORF">NW762_014237</name>
</gene>
<dbReference type="OrthoDB" id="4491390at2759"/>
<protein>
    <submittedName>
        <fullName evidence="1">Uncharacterized protein</fullName>
    </submittedName>
</protein>
<proteinExistence type="predicted"/>
<organism evidence="1 2">
    <name type="scientific">Fusarium torreyae</name>
    <dbReference type="NCBI Taxonomy" id="1237075"/>
    <lineage>
        <taxon>Eukaryota</taxon>
        <taxon>Fungi</taxon>
        <taxon>Dikarya</taxon>
        <taxon>Ascomycota</taxon>
        <taxon>Pezizomycotina</taxon>
        <taxon>Sordariomycetes</taxon>
        <taxon>Hypocreomycetidae</taxon>
        <taxon>Hypocreales</taxon>
        <taxon>Nectriaceae</taxon>
        <taxon>Fusarium</taxon>
    </lineage>
</organism>
<sequence>MAGIAKLYEVVGHRVLTNVDDTSLNGWIFTQMIPSQRENYAGELSTKIMQQIPSLLAKDKMECLVIPDTELNTKNPAIRLALVVTRIGQFYRTARRITASDEPPLSVEGQRDMLVSVIKQAMAIASELAIIEKEAIPTKLRPQQTSDKRSAATQNPPLISFQSRWTATKWSLFNVVLILFFERLLLCSKNLLRLDPTDNPETQLARTAATIAEKQLTTMIYMLCRAMPYLMGEVDEHGVPLAVPQRQNVIMYHMVWPLAVVIVSPHSSPQQVEDCQMRLNMVKDLYGIRFAAFAPALARDLMA</sequence>
<dbReference type="Proteomes" id="UP001152049">
    <property type="component" value="Unassembled WGS sequence"/>
</dbReference>
<evidence type="ECO:0000313" key="1">
    <source>
        <dbReference type="EMBL" id="KAJ4245029.1"/>
    </source>
</evidence>
<accession>A0A9W8RN57</accession>
<name>A0A9W8RN57_9HYPO</name>
<keyword evidence="2" id="KW-1185">Reference proteome</keyword>
<evidence type="ECO:0000313" key="2">
    <source>
        <dbReference type="Proteomes" id="UP001152049"/>
    </source>
</evidence>
<dbReference type="AlphaFoldDB" id="A0A9W8RN57"/>